<evidence type="ECO:0000256" key="5">
    <source>
        <dbReference type="ARBA" id="ARBA00022801"/>
    </source>
</evidence>
<dbReference type="GO" id="GO:0140818">
    <property type="term" value="F:mRNA 5'-triphosphate monophosphatase activity"/>
    <property type="evidence" value="ECO:0007669"/>
    <property type="project" value="UniProtKB-EC"/>
</dbReference>
<dbReference type="InterPro" id="IPR040343">
    <property type="entry name" value="Cet1/Ctl1"/>
</dbReference>
<dbReference type="GO" id="GO:0005634">
    <property type="term" value="C:nucleus"/>
    <property type="evidence" value="ECO:0007669"/>
    <property type="project" value="UniProtKB-SubCell"/>
</dbReference>
<keyword evidence="4" id="KW-0507">mRNA processing</keyword>
<dbReference type="Proteomes" id="UP001162131">
    <property type="component" value="Unassembled WGS sequence"/>
</dbReference>
<feature type="domain" description="mRNA triphosphatase Cet1-like" evidence="9">
    <location>
        <begin position="50"/>
        <end position="216"/>
    </location>
</feature>
<dbReference type="EMBL" id="CAJZBQ010000057">
    <property type="protein sequence ID" value="CAG9333965.1"/>
    <property type="molecule type" value="Genomic_DNA"/>
</dbReference>
<evidence type="ECO:0000256" key="4">
    <source>
        <dbReference type="ARBA" id="ARBA00022664"/>
    </source>
</evidence>
<comment type="cofactor">
    <cofactor evidence="1">
        <name>Mg(2+)</name>
        <dbReference type="ChEBI" id="CHEBI:18420"/>
    </cofactor>
</comment>
<dbReference type="GO" id="GO:0004651">
    <property type="term" value="F:polynucleotide 5'-phosphatase activity"/>
    <property type="evidence" value="ECO:0007669"/>
    <property type="project" value="InterPro"/>
</dbReference>
<evidence type="ECO:0000256" key="3">
    <source>
        <dbReference type="ARBA" id="ARBA00006345"/>
    </source>
</evidence>
<sequence>MIIQRLISYSSKLPKYLNMESRTALGNPYYSDDRVILLANFLAEYLVEPGIEIEAKIGNFIFQEEKPDFKQISMIDLQRYRGRFESDISALTFISLMEKLKENSVPFTFIETEDTLYSSKKKNSKIRQTINSNNEVIATIEKSRLADINFLINPTTGLGFRISANTEINLEEIPQESSVSAIRKKARHSFRYQYLELDFTEASMGGKKSFEVELEIADVPFVKNHVDSFLSGKDRNSLLGIANKIWNNVLAMAYHRPKAPLPHIKENEEVLKARNEKYESHWGNTHPVIGDYLYEIILENNFQ</sequence>
<dbReference type="AlphaFoldDB" id="A0AAU9K2C0"/>
<comment type="subcellular location">
    <subcellularLocation>
        <location evidence="2">Nucleus</location>
    </subcellularLocation>
</comment>
<name>A0AAU9K2C0_9CILI</name>
<evidence type="ECO:0000313" key="11">
    <source>
        <dbReference type="Proteomes" id="UP001162131"/>
    </source>
</evidence>
<evidence type="ECO:0000259" key="9">
    <source>
        <dbReference type="Pfam" id="PF02940"/>
    </source>
</evidence>
<evidence type="ECO:0000256" key="7">
    <source>
        <dbReference type="ARBA" id="ARBA00035028"/>
    </source>
</evidence>
<evidence type="ECO:0000256" key="6">
    <source>
        <dbReference type="ARBA" id="ARBA00023242"/>
    </source>
</evidence>
<accession>A0AAU9K2C0</accession>
<dbReference type="Gene3D" id="3.20.100.10">
    <property type="entry name" value="mRNA triphosphatase Cet1-like"/>
    <property type="match status" value="1"/>
</dbReference>
<dbReference type="Pfam" id="PF02940">
    <property type="entry name" value="mRNA_triPase"/>
    <property type="match status" value="1"/>
</dbReference>
<dbReference type="InterPro" id="IPR037009">
    <property type="entry name" value="mRNA_triPase_Cet1_sf"/>
</dbReference>
<dbReference type="CDD" id="cd07470">
    <property type="entry name" value="CYTH-like_mRNA_RTPase"/>
    <property type="match status" value="1"/>
</dbReference>
<evidence type="ECO:0000256" key="8">
    <source>
        <dbReference type="ARBA" id="ARBA00047740"/>
    </source>
</evidence>
<keyword evidence="6" id="KW-0539">Nucleus</keyword>
<dbReference type="EC" id="3.6.1.74" evidence="7"/>
<dbReference type="PANTHER" id="PTHR28118:SF1">
    <property type="entry name" value="POLYNUCLEOTIDE 5'-TRIPHOSPHATASE CTL1-RELATED"/>
    <property type="match status" value="1"/>
</dbReference>
<gene>
    <name evidence="10" type="ORF">BSTOLATCC_MIC59772</name>
</gene>
<dbReference type="PANTHER" id="PTHR28118">
    <property type="entry name" value="POLYNUCLEOTIDE 5'-TRIPHOSPHATASE-RELATED"/>
    <property type="match status" value="1"/>
</dbReference>
<protein>
    <recommendedName>
        <fullName evidence="7">mRNA 5'-phosphatase</fullName>
        <ecNumber evidence="7">3.6.1.74</ecNumber>
    </recommendedName>
</protein>
<dbReference type="InterPro" id="IPR004206">
    <property type="entry name" value="mRNA_triPase_Cet1"/>
</dbReference>
<evidence type="ECO:0000256" key="2">
    <source>
        <dbReference type="ARBA" id="ARBA00004123"/>
    </source>
</evidence>
<dbReference type="SUPFAM" id="SSF55154">
    <property type="entry name" value="CYTH-like phosphatases"/>
    <property type="match status" value="1"/>
</dbReference>
<comment type="caution">
    <text evidence="10">The sequence shown here is derived from an EMBL/GenBank/DDBJ whole genome shotgun (WGS) entry which is preliminary data.</text>
</comment>
<proteinExistence type="inferred from homology"/>
<evidence type="ECO:0000313" key="10">
    <source>
        <dbReference type="EMBL" id="CAG9333965.1"/>
    </source>
</evidence>
<comment type="catalytic activity">
    <reaction evidence="8">
        <text>a 5'-end triphospho-ribonucleoside in mRNA + H2O = a 5'-end diphospho-ribonucleoside in mRNA + phosphate + H(+)</text>
        <dbReference type="Rhea" id="RHEA:67004"/>
        <dbReference type="Rhea" id="RHEA-COMP:17164"/>
        <dbReference type="Rhea" id="RHEA-COMP:17165"/>
        <dbReference type="ChEBI" id="CHEBI:15377"/>
        <dbReference type="ChEBI" id="CHEBI:15378"/>
        <dbReference type="ChEBI" id="CHEBI:43474"/>
        <dbReference type="ChEBI" id="CHEBI:167616"/>
        <dbReference type="ChEBI" id="CHEBI:167618"/>
        <dbReference type="EC" id="3.6.1.74"/>
    </reaction>
    <physiologicalReaction direction="left-to-right" evidence="8">
        <dbReference type="Rhea" id="RHEA:67005"/>
    </physiologicalReaction>
</comment>
<keyword evidence="5" id="KW-0378">Hydrolase</keyword>
<reference evidence="10" key="1">
    <citation type="submission" date="2021-09" db="EMBL/GenBank/DDBJ databases">
        <authorList>
            <consortium name="AG Swart"/>
            <person name="Singh M."/>
            <person name="Singh A."/>
            <person name="Seah K."/>
            <person name="Emmerich C."/>
        </authorList>
    </citation>
    <scope>NUCLEOTIDE SEQUENCE</scope>
    <source>
        <strain evidence="10">ATCC30299</strain>
    </source>
</reference>
<comment type="similarity">
    <text evidence="3">Belongs to the fungal TPase family.</text>
</comment>
<organism evidence="10 11">
    <name type="scientific">Blepharisma stoltei</name>
    <dbReference type="NCBI Taxonomy" id="1481888"/>
    <lineage>
        <taxon>Eukaryota</taxon>
        <taxon>Sar</taxon>
        <taxon>Alveolata</taxon>
        <taxon>Ciliophora</taxon>
        <taxon>Postciliodesmatophora</taxon>
        <taxon>Heterotrichea</taxon>
        <taxon>Heterotrichida</taxon>
        <taxon>Blepharismidae</taxon>
        <taxon>Blepharisma</taxon>
    </lineage>
</organism>
<dbReference type="InterPro" id="IPR033469">
    <property type="entry name" value="CYTH-like_dom_sf"/>
</dbReference>
<keyword evidence="11" id="KW-1185">Reference proteome</keyword>
<dbReference type="GO" id="GO:0006397">
    <property type="term" value="P:mRNA processing"/>
    <property type="evidence" value="ECO:0007669"/>
    <property type="project" value="UniProtKB-KW"/>
</dbReference>
<evidence type="ECO:0000256" key="1">
    <source>
        <dbReference type="ARBA" id="ARBA00001946"/>
    </source>
</evidence>